<gene>
    <name evidence="11" type="ORF">Vau01_111010</name>
</gene>
<evidence type="ECO:0000256" key="9">
    <source>
        <dbReference type="ARBA" id="ARBA00023136"/>
    </source>
</evidence>
<evidence type="ECO:0000256" key="8">
    <source>
        <dbReference type="ARBA" id="ARBA00022967"/>
    </source>
</evidence>
<organism evidence="11 12">
    <name type="scientific">Virgisporangium aurantiacum</name>
    <dbReference type="NCBI Taxonomy" id="175570"/>
    <lineage>
        <taxon>Bacteria</taxon>
        <taxon>Bacillati</taxon>
        <taxon>Actinomycetota</taxon>
        <taxon>Actinomycetes</taxon>
        <taxon>Micromonosporales</taxon>
        <taxon>Micromonosporaceae</taxon>
        <taxon>Virgisporangium</taxon>
    </lineage>
</organism>
<reference evidence="11" key="1">
    <citation type="submission" date="2021-01" db="EMBL/GenBank/DDBJ databases">
        <title>Whole genome shotgun sequence of Virgisporangium aurantiacum NBRC 16421.</title>
        <authorList>
            <person name="Komaki H."/>
            <person name="Tamura T."/>
        </authorList>
    </citation>
    <scope>NUCLEOTIDE SEQUENCE</scope>
    <source>
        <strain evidence="11">NBRC 16421</strain>
    </source>
</reference>
<evidence type="ECO:0000256" key="4">
    <source>
        <dbReference type="ARBA" id="ARBA00022475"/>
    </source>
</evidence>
<dbReference type="InterPro" id="IPR050388">
    <property type="entry name" value="ABC_Ni/Peptide_Import"/>
</dbReference>
<dbReference type="Pfam" id="PF08352">
    <property type="entry name" value="oligo_HPY"/>
    <property type="match status" value="1"/>
</dbReference>
<sequence>MTLTVDRLSVRFRLPHATVDAVSDVSLRLRAGECVALVGESGCGKSVMVGALLGLLPGNAEVAGTATLTTDGSTVDLLDTGEDELSRTVRGRLVGLVPQSPTSHLTPVHTVRRHLTETIAALRASPKNPNRRDRRTALNADADAAAGAVGLPTTALDRYPHELSGGMAQRAVTALALVGEPALILADEPTSGLDTPLVHRTLDELRRLVDAGHGVLLITHDLDAAARLADTVAVMYAGRVVETGPLTEVFDHPRHPYTRGLVNALPRNGFRPIPGMPPELTALPAGCPFASRCADAGDDCDVRPELSIHNGRHVACHRPC</sequence>
<keyword evidence="3" id="KW-0813">Transport</keyword>
<evidence type="ECO:0000256" key="3">
    <source>
        <dbReference type="ARBA" id="ARBA00022448"/>
    </source>
</evidence>
<dbReference type="AlphaFoldDB" id="A0A8J3ZKH0"/>
<protein>
    <submittedName>
        <fullName evidence="11">ABC transporter ATP-binding protein</fullName>
    </submittedName>
</protein>
<evidence type="ECO:0000256" key="2">
    <source>
        <dbReference type="ARBA" id="ARBA00005417"/>
    </source>
</evidence>
<keyword evidence="5" id="KW-0997">Cell inner membrane</keyword>
<comment type="caution">
    <text evidence="11">The sequence shown here is derived from an EMBL/GenBank/DDBJ whole genome shotgun (WGS) entry which is preliminary data.</text>
</comment>
<keyword evidence="7 11" id="KW-0067">ATP-binding</keyword>
<dbReference type="SMART" id="SM00382">
    <property type="entry name" value="AAA"/>
    <property type="match status" value="1"/>
</dbReference>
<dbReference type="InterPro" id="IPR003593">
    <property type="entry name" value="AAA+_ATPase"/>
</dbReference>
<name>A0A8J3ZKH0_9ACTN</name>
<dbReference type="SUPFAM" id="SSF52540">
    <property type="entry name" value="P-loop containing nucleoside triphosphate hydrolases"/>
    <property type="match status" value="1"/>
</dbReference>
<evidence type="ECO:0000259" key="10">
    <source>
        <dbReference type="PROSITE" id="PS50893"/>
    </source>
</evidence>
<dbReference type="PROSITE" id="PS50893">
    <property type="entry name" value="ABC_TRANSPORTER_2"/>
    <property type="match status" value="1"/>
</dbReference>
<comment type="subcellular location">
    <subcellularLocation>
        <location evidence="1">Cell membrane</location>
        <topology evidence="1">Peripheral membrane protein</topology>
    </subcellularLocation>
</comment>
<dbReference type="Proteomes" id="UP000612585">
    <property type="component" value="Unassembled WGS sequence"/>
</dbReference>
<evidence type="ECO:0000256" key="6">
    <source>
        <dbReference type="ARBA" id="ARBA00022741"/>
    </source>
</evidence>
<evidence type="ECO:0000313" key="11">
    <source>
        <dbReference type="EMBL" id="GIJ63585.1"/>
    </source>
</evidence>
<dbReference type="GO" id="GO:0005524">
    <property type="term" value="F:ATP binding"/>
    <property type="evidence" value="ECO:0007669"/>
    <property type="project" value="UniProtKB-KW"/>
</dbReference>
<dbReference type="InterPro" id="IPR003439">
    <property type="entry name" value="ABC_transporter-like_ATP-bd"/>
</dbReference>
<dbReference type="InterPro" id="IPR013563">
    <property type="entry name" value="Oligopep_ABC_C"/>
</dbReference>
<dbReference type="GO" id="GO:0015833">
    <property type="term" value="P:peptide transport"/>
    <property type="evidence" value="ECO:0007669"/>
    <property type="project" value="InterPro"/>
</dbReference>
<dbReference type="Pfam" id="PF00005">
    <property type="entry name" value="ABC_tran"/>
    <property type="match status" value="1"/>
</dbReference>
<proteinExistence type="inferred from homology"/>
<dbReference type="Gene3D" id="3.40.50.300">
    <property type="entry name" value="P-loop containing nucleotide triphosphate hydrolases"/>
    <property type="match status" value="1"/>
</dbReference>
<dbReference type="EMBL" id="BOPG01000099">
    <property type="protein sequence ID" value="GIJ63585.1"/>
    <property type="molecule type" value="Genomic_DNA"/>
</dbReference>
<evidence type="ECO:0000313" key="12">
    <source>
        <dbReference type="Proteomes" id="UP000612585"/>
    </source>
</evidence>
<feature type="domain" description="ABC transporter" evidence="10">
    <location>
        <begin position="5"/>
        <end position="262"/>
    </location>
</feature>
<dbReference type="PANTHER" id="PTHR43297">
    <property type="entry name" value="OLIGOPEPTIDE TRANSPORT ATP-BINDING PROTEIN APPD"/>
    <property type="match status" value="1"/>
</dbReference>
<keyword evidence="12" id="KW-1185">Reference proteome</keyword>
<comment type="similarity">
    <text evidence="2">Belongs to the ABC transporter superfamily.</text>
</comment>
<dbReference type="GO" id="GO:0005886">
    <property type="term" value="C:plasma membrane"/>
    <property type="evidence" value="ECO:0007669"/>
    <property type="project" value="UniProtKB-SubCell"/>
</dbReference>
<accession>A0A8J3ZKH0</accession>
<keyword evidence="6" id="KW-0547">Nucleotide-binding</keyword>
<dbReference type="GO" id="GO:0016887">
    <property type="term" value="F:ATP hydrolysis activity"/>
    <property type="evidence" value="ECO:0007669"/>
    <property type="project" value="InterPro"/>
</dbReference>
<evidence type="ECO:0000256" key="7">
    <source>
        <dbReference type="ARBA" id="ARBA00022840"/>
    </source>
</evidence>
<keyword evidence="4" id="KW-1003">Cell membrane</keyword>
<dbReference type="NCBIfam" id="TIGR01727">
    <property type="entry name" value="oligo_HPY"/>
    <property type="match status" value="1"/>
</dbReference>
<dbReference type="CDD" id="cd03257">
    <property type="entry name" value="ABC_NikE_OppD_transporters"/>
    <property type="match status" value="1"/>
</dbReference>
<dbReference type="PANTHER" id="PTHR43297:SF14">
    <property type="entry name" value="ATPASE AAA-TYPE CORE DOMAIN-CONTAINING PROTEIN"/>
    <property type="match status" value="1"/>
</dbReference>
<keyword evidence="9" id="KW-0472">Membrane</keyword>
<keyword evidence="8" id="KW-1278">Translocase</keyword>
<dbReference type="InterPro" id="IPR027417">
    <property type="entry name" value="P-loop_NTPase"/>
</dbReference>
<dbReference type="RefSeq" id="WP_239152795.1">
    <property type="nucleotide sequence ID" value="NZ_BOPG01000099.1"/>
</dbReference>
<evidence type="ECO:0000256" key="1">
    <source>
        <dbReference type="ARBA" id="ARBA00004202"/>
    </source>
</evidence>
<evidence type="ECO:0000256" key="5">
    <source>
        <dbReference type="ARBA" id="ARBA00022519"/>
    </source>
</evidence>